<feature type="domain" description="Helicase ATP-binding" evidence="13">
    <location>
        <begin position="318"/>
        <end position="496"/>
    </location>
</feature>
<evidence type="ECO:0000256" key="11">
    <source>
        <dbReference type="ARBA" id="ARBA00034808"/>
    </source>
</evidence>
<dbReference type="CDD" id="cd18794">
    <property type="entry name" value="SF2_C_RecQ"/>
    <property type="match status" value="1"/>
</dbReference>
<evidence type="ECO:0000256" key="12">
    <source>
        <dbReference type="SAM" id="MobiDB-lite"/>
    </source>
</evidence>
<feature type="compositionally biased region" description="Low complexity" evidence="12">
    <location>
        <begin position="47"/>
        <end position="56"/>
    </location>
</feature>
<evidence type="ECO:0000259" key="14">
    <source>
        <dbReference type="PROSITE" id="PS51194"/>
    </source>
</evidence>
<dbReference type="PANTHER" id="PTHR13710:SF153">
    <property type="entry name" value="RECQ-LIKE DNA HELICASE BLM"/>
    <property type="match status" value="1"/>
</dbReference>
<dbReference type="InterPro" id="IPR014001">
    <property type="entry name" value="Helicase_ATP-bd"/>
</dbReference>
<feature type="domain" description="Helicase C-terminal" evidence="14">
    <location>
        <begin position="516"/>
        <end position="667"/>
    </location>
</feature>
<evidence type="ECO:0000259" key="13">
    <source>
        <dbReference type="PROSITE" id="PS51192"/>
    </source>
</evidence>
<keyword evidence="3" id="KW-0547">Nucleotide-binding</keyword>
<dbReference type="InterPro" id="IPR032284">
    <property type="entry name" value="RecQ_Zn-bd"/>
</dbReference>
<gene>
    <name evidence="15" type="ORF">HMN09_00050000</name>
</gene>
<dbReference type="EC" id="5.6.2.4" evidence="11"/>
<dbReference type="GO" id="GO:0003677">
    <property type="term" value="F:DNA binding"/>
    <property type="evidence" value="ECO:0007669"/>
    <property type="project" value="UniProtKB-KW"/>
</dbReference>
<dbReference type="GO" id="GO:0016787">
    <property type="term" value="F:hydrolase activity"/>
    <property type="evidence" value="ECO:0007669"/>
    <property type="project" value="UniProtKB-KW"/>
</dbReference>
<dbReference type="OrthoDB" id="10261556at2759"/>
<evidence type="ECO:0000256" key="4">
    <source>
        <dbReference type="ARBA" id="ARBA00022801"/>
    </source>
</evidence>
<dbReference type="GO" id="GO:0000724">
    <property type="term" value="P:double-strand break repair via homologous recombination"/>
    <property type="evidence" value="ECO:0007669"/>
    <property type="project" value="TreeGrafter"/>
</dbReference>
<sequence>MTAKASIHPPKFKPAPALQAFSTPGFRRPPPLKATGSTETIDISTDSGSVSSPLKRSSSDSRLAYDDQPPSKRRKSEKENLFQASATSDKGKGKARPTDDASGFPTEFPDLKSKSPAELQELLIANQDYWMENMQAQFRLHKDKSGAANADLFTLEAIGAFLQARITAIKQATEAQRAPNPPLATSTNVQSAYQLLPDPPVSRTTTVSRETSFAATASFPDASISVSISAASTSRIHTDSSSNTIEIDDDDDELWGGLPEVTMDDFEDEVVEVVEESRAVVQEVICGPFAEEITENLKRLVSDGKGPSKFRPNQLEAINATMEGRDVFVLMPTGGGKSLCYQLPAICRRGKTKGVTVVISPLLSLINDQVDALRRKGINAESLTSETTEAQTRAIRGRLAGRQKPSLLYVAPERIQVSGTLQQTFSQLYQQNELARFVVDEAHCISTWGQDFRKAYQDLGKLRDDYPNVPIMALTATADGRAKADILTRLKLRDPAMFTQSFDRPNLYYHVLNKTSVEDLIKYIHANYAGKSGIIYRRTRNDCEKLALQLSNNGLMAKHFHAGLDKAEKDATQNEWKQNEGRIVVATIAFGMGIDKPDVRFVIHYDVPKTMDGYYQETGRAGRDGLPSDCILHFMMADVLAMRKMIRNPKDRNMTHESMRRQEEDLNAVIRYCTNNTVCRRTQILQHFGEEFDEKECNAGAGCNNCREKGDRVHADLTEDTQKLIKLVKALVDGHENVTLEQCKQIFKGSASAAIKAKQHDKLPGYGAGSKMSKELLDILLHKCIELKALDTESVPVKNQFHCDYLRLGPTAHAYLNGTQRIEVEYKPFTPRPATAGKGKGKAAAKRTVPLAQPQEPPVRLQPLFDEDDDEIEFSPKKISRPVAGPVVDLISDDEGPPARNSRQHVGGSASGALYNRLVAHRASLLADRRDLGPDEILDDDMLSRLNFLEFKKILQDAFETFGADPSQAKEEAEQRWKKFGSGFLQLCLGREREKEKEDSTSLRDKFAFKPDVMSTPASVTQRKHKFKPAKG</sequence>
<evidence type="ECO:0000256" key="1">
    <source>
        <dbReference type="ARBA" id="ARBA00004123"/>
    </source>
</evidence>
<dbReference type="InterPro" id="IPR011545">
    <property type="entry name" value="DEAD/DEAH_box_helicase_dom"/>
</dbReference>
<comment type="caution">
    <text evidence="15">The sequence shown here is derived from an EMBL/GenBank/DDBJ whole genome shotgun (WGS) entry which is preliminary data.</text>
</comment>
<dbReference type="SUPFAM" id="SSF52540">
    <property type="entry name" value="P-loop containing nucleoside triphosphate hydrolases"/>
    <property type="match status" value="1"/>
</dbReference>
<feature type="compositionally biased region" description="Basic and acidic residues" evidence="12">
    <location>
        <begin position="89"/>
        <end position="99"/>
    </location>
</feature>
<dbReference type="FunFam" id="3.40.50.300:FF:000340">
    <property type="entry name" value="Bloom syndrome, RecQ helicase"/>
    <property type="match status" value="1"/>
</dbReference>
<dbReference type="InterPro" id="IPR001650">
    <property type="entry name" value="Helicase_C-like"/>
</dbReference>
<dbReference type="SMART" id="SM00490">
    <property type="entry name" value="HELICc"/>
    <property type="match status" value="1"/>
</dbReference>
<dbReference type="Gene3D" id="3.40.50.300">
    <property type="entry name" value="P-loop containing nucleotide triphosphate hydrolases"/>
    <property type="match status" value="2"/>
</dbReference>
<dbReference type="InterPro" id="IPR036388">
    <property type="entry name" value="WH-like_DNA-bd_sf"/>
</dbReference>
<feature type="region of interest" description="Disordered" evidence="12">
    <location>
        <begin position="233"/>
        <end position="252"/>
    </location>
</feature>
<protein>
    <recommendedName>
        <fullName evidence="11">DNA 3'-5' helicase</fullName>
        <ecNumber evidence="11">5.6.2.4</ecNumber>
    </recommendedName>
</protein>
<keyword evidence="4" id="KW-0378">Hydrolase</keyword>
<comment type="subcellular location">
    <subcellularLocation>
        <location evidence="1">Nucleus</location>
    </subcellularLocation>
</comment>
<evidence type="ECO:0000256" key="9">
    <source>
        <dbReference type="ARBA" id="ARBA00023242"/>
    </source>
</evidence>
<reference evidence="15" key="1">
    <citation type="submission" date="2020-05" db="EMBL/GenBank/DDBJ databases">
        <title>Mycena genomes resolve the evolution of fungal bioluminescence.</title>
        <authorList>
            <person name="Tsai I.J."/>
        </authorList>
    </citation>
    <scope>NUCLEOTIDE SEQUENCE</scope>
    <source>
        <strain evidence="15">110903Hualien_Pintung</strain>
    </source>
</reference>
<keyword evidence="16" id="KW-1185">Reference proteome</keyword>
<dbReference type="PROSITE" id="PS51194">
    <property type="entry name" value="HELICASE_CTER"/>
    <property type="match status" value="1"/>
</dbReference>
<dbReference type="InterPro" id="IPR036390">
    <property type="entry name" value="WH_DNA-bd_sf"/>
</dbReference>
<keyword evidence="8" id="KW-0413">Isomerase</keyword>
<dbReference type="InterPro" id="IPR018982">
    <property type="entry name" value="RQC_domain"/>
</dbReference>
<dbReference type="Pfam" id="PF09382">
    <property type="entry name" value="RQC"/>
    <property type="match status" value="1"/>
</dbReference>
<accession>A0A8H6WMD7</accession>
<evidence type="ECO:0000313" key="15">
    <source>
        <dbReference type="EMBL" id="KAF7322712.1"/>
    </source>
</evidence>
<dbReference type="PANTHER" id="PTHR13710">
    <property type="entry name" value="DNA HELICASE RECQ FAMILY MEMBER"/>
    <property type="match status" value="1"/>
</dbReference>
<dbReference type="SUPFAM" id="SSF46785">
    <property type="entry name" value="Winged helix' DNA-binding domain"/>
    <property type="match status" value="1"/>
</dbReference>
<dbReference type="InterPro" id="IPR004589">
    <property type="entry name" value="DNA_helicase_ATP-dep_RecQ"/>
</dbReference>
<dbReference type="GO" id="GO:0000729">
    <property type="term" value="P:DNA double-strand break processing"/>
    <property type="evidence" value="ECO:0007669"/>
    <property type="project" value="UniProtKB-ARBA"/>
</dbReference>
<evidence type="ECO:0000313" key="16">
    <source>
        <dbReference type="Proteomes" id="UP000613580"/>
    </source>
</evidence>
<evidence type="ECO:0000256" key="6">
    <source>
        <dbReference type="ARBA" id="ARBA00022840"/>
    </source>
</evidence>
<proteinExistence type="inferred from homology"/>
<dbReference type="GO" id="GO:0005524">
    <property type="term" value="F:ATP binding"/>
    <property type="evidence" value="ECO:0007669"/>
    <property type="project" value="UniProtKB-KW"/>
</dbReference>
<evidence type="ECO:0000256" key="10">
    <source>
        <dbReference type="ARBA" id="ARBA00034617"/>
    </source>
</evidence>
<dbReference type="GO" id="GO:0005634">
    <property type="term" value="C:nucleus"/>
    <property type="evidence" value="ECO:0007669"/>
    <property type="project" value="UniProtKB-SubCell"/>
</dbReference>
<dbReference type="Pfam" id="PF00270">
    <property type="entry name" value="DEAD"/>
    <property type="match status" value="1"/>
</dbReference>
<evidence type="ECO:0000256" key="7">
    <source>
        <dbReference type="ARBA" id="ARBA00023125"/>
    </source>
</evidence>
<dbReference type="GO" id="GO:0031573">
    <property type="term" value="P:mitotic intra-S DNA damage checkpoint signaling"/>
    <property type="evidence" value="ECO:0007669"/>
    <property type="project" value="UniProtKB-ARBA"/>
</dbReference>
<evidence type="ECO:0000256" key="3">
    <source>
        <dbReference type="ARBA" id="ARBA00022741"/>
    </source>
</evidence>
<dbReference type="EMBL" id="JACAZE010000001">
    <property type="protein sequence ID" value="KAF7322712.1"/>
    <property type="molecule type" value="Genomic_DNA"/>
</dbReference>
<evidence type="ECO:0000256" key="2">
    <source>
        <dbReference type="ARBA" id="ARBA00005446"/>
    </source>
</evidence>
<dbReference type="Pfam" id="PF16124">
    <property type="entry name" value="RecQ_Zn_bind"/>
    <property type="match status" value="1"/>
</dbReference>
<dbReference type="GO" id="GO:0031422">
    <property type="term" value="C:RecQ family helicase-topoisomerase III complex"/>
    <property type="evidence" value="ECO:0007669"/>
    <property type="project" value="UniProtKB-ARBA"/>
</dbReference>
<keyword evidence="6" id="KW-0067">ATP-binding</keyword>
<dbReference type="SMART" id="SM00487">
    <property type="entry name" value="DEXDc"/>
    <property type="match status" value="1"/>
</dbReference>
<dbReference type="GO" id="GO:0043138">
    <property type="term" value="F:3'-5' DNA helicase activity"/>
    <property type="evidence" value="ECO:0007669"/>
    <property type="project" value="UniProtKB-EC"/>
</dbReference>
<comment type="catalytic activity">
    <reaction evidence="10">
        <text>Couples ATP hydrolysis with the unwinding of duplex DNA by translocating in the 3'-5' direction.</text>
        <dbReference type="EC" id="5.6.2.4"/>
    </reaction>
</comment>
<dbReference type="AlphaFoldDB" id="A0A8H6WMD7"/>
<organism evidence="15 16">
    <name type="scientific">Mycena chlorophos</name>
    <name type="common">Agaric fungus</name>
    <name type="synonym">Agaricus chlorophos</name>
    <dbReference type="NCBI Taxonomy" id="658473"/>
    <lineage>
        <taxon>Eukaryota</taxon>
        <taxon>Fungi</taxon>
        <taxon>Dikarya</taxon>
        <taxon>Basidiomycota</taxon>
        <taxon>Agaricomycotina</taxon>
        <taxon>Agaricomycetes</taxon>
        <taxon>Agaricomycetidae</taxon>
        <taxon>Agaricales</taxon>
        <taxon>Marasmiineae</taxon>
        <taxon>Mycenaceae</taxon>
        <taxon>Mycena</taxon>
    </lineage>
</organism>
<dbReference type="CDD" id="cd17920">
    <property type="entry name" value="DEXHc_RecQ"/>
    <property type="match status" value="1"/>
</dbReference>
<keyword evidence="5 15" id="KW-0347">Helicase</keyword>
<dbReference type="PROSITE" id="PS00690">
    <property type="entry name" value="DEAH_ATP_HELICASE"/>
    <property type="match status" value="1"/>
</dbReference>
<comment type="similarity">
    <text evidence="2">Belongs to the helicase family. RecQ subfamily.</text>
</comment>
<dbReference type="InterPro" id="IPR027417">
    <property type="entry name" value="P-loop_NTPase"/>
</dbReference>
<dbReference type="GO" id="GO:0009378">
    <property type="term" value="F:four-way junction helicase activity"/>
    <property type="evidence" value="ECO:0007669"/>
    <property type="project" value="TreeGrafter"/>
</dbReference>
<dbReference type="Gene3D" id="1.10.10.10">
    <property type="entry name" value="Winged helix-like DNA-binding domain superfamily/Winged helix DNA-binding domain"/>
    <property type="match status" value="1"/>
</dbReference>
<evidence type="ECO:0000256" key="8">
    <source>
        <dbReference type="ARBA" id="ARBA00023235"/>
    </source>
</evidence>
<dbReference type="SMART" id="SM00956">
    <property type="entry name" value="RQC"/>
    <property type="match status" value="1"/>
</dbReference>
<dbReference type="Proteomes" id="UP000613580">
    <property type="component" value="Unassembled WGS sequence"/>
</dbReference>
<evidence type="ECO:0000256" key="5">
    <source>
        <dbReference type="ARBA" id="ARBA00022806"/>
    </source>
</evidence>
<keyword evidence="9" id="KW-0539">Nucleus</keyword>
<dbReference type="Pfam" id="PF00271">
    <property type="entry name" value="Helicase_C"/>
    <property type="match status" value="1"/>
</dbReference>
<dbReference type="FunFam" id="3.40.50.300:FF:000296">
    <property type="entry name" value="ATP-dependent DNA helicase RecQ"/>
    <property type="match status" value="1"/>
</dbReference>
<name>A0A8H6WMD7_MYCCL</name>
<dbReference type="GO" id="GO:0005737">
    <property type="term" value="C:cytoplasm"/>
    <property type="evidence" value="ECO:0007669"/>
    <property type="project" value="TreeGrafter"/>
</dbReference>
<dbReference type="NCBIfam" id="TIGR00614">
    <property type="entry name" value="recQ_fam"/>
    <property type="match status" value="1"/>
</dbReference>
<dbReference type="PROSITE" id="PS51192">
    <property type="entry name" value="HELICASE_ATP_BIND_1"/>
    <property type="match status" value="1"/>
</dbReference>
<keyword evidence="7" id="KW-0238">DNA-binding</keyword>
<feature type="compositionally biased region" description="Polar residues" evidence="12">
    <location>
        <begin position="35"/>
        <end position="46"/>
    </location>
</feature>
<dbReference type="GO" id="GO:0006260">
    <property type="term" value="P:DNA replication"/>
    <property type="evidence" value="ECO:0007669"/>
    <property type="project" value="InterPro"/>
</dbReference>
<dbReference type="InterPro" id="IPR002464">
    <property type="entry name" value="DNA/RNA_helicase_DEAH_CS"/>
</dbReference>
<feature type="region of interest" description="Disordered" evidence="12">
    <location>
        <begin position="1"/>
        <end position="112"/>
    </location>
</feature>